<keyword evidence="2" id="KW-1185">Reference proteome</keyword>
<dbReference type="Proteomes" id="UP000009026">
    <property type="component" value="Chromosome"/>
</dbReference>
<proteinExistence type="predicted"/>
<protein>
    <submittedName>
        <fullName evidence="1">Uncharacterized protein</fullName>
    </submittedName>
</protein>
<name>A0A0H4X128_9BACT</name>
<dbReference type="PATRIC" id="fig|1297742.4.peg.4270"/>
<gene>
    <name evidence="1" type="ORF">A176_004227</name>
</gene>
<sequence length="42" mass="4383">MAGGIREHVESGRPVYLVLITDGRNGCVRAMLNGEPMAPGAS</sequence>
<evidence type="ECO:0000313" key="1">
    <source>
        <dbReference type="EMBL" id="AKQ67315.1"/>
    </source>
</evidence>
<dbReference type="KEGG" id="mym:A176_004227"/>
<evidence type="ECO:0000313" key="2">
    <source>
        <dbReference type="Proteomes" id="UP000009026"/>
    </source>
</evidence>
<dbReference type="AlphaFoldDB" id="A0A0H4X128"/>
<dbReference type="EMBL" id="CP012109">
    <property type="protein sequence ID" value="AKQ67315.1"/>
    <property type="molecule type" value="Genomic_DNA"/>
</dbReference>
<reference evidence="1 2" key="1">
    <citation type="journal article" date="2016" name="PLoS ONE">
        <title>Complete Genome Sequence and Comparative Genomics of a Novel Myxobacterium Myxococcus hansupus.</title>
        <authorList>
            <person name="Sharma G."/>
            <person name="Narwani T."/>
            <person name="Subramanian S."/>
        </authorList>
    </citation>
    <scope>NUCLEOTIDE SEQUENCE [LARGE SCALE GENOMIC DNA]</scope>
    <source>
        <strain evidence="2">mixupus</strain>
    </source>
</reference>
<dbReference type="RefSeq" id="WP_002634951.1">
    <property type="nucleotide sequence ID" value="NZ_CP012109.1"/>
</dbReference>
<accession>A0A0H4X128</accession>
<organism evidence="1 2">
    <name type="scientific">Pseudomyxococcus hansupus</name>
    <dbReference type="NCBI Taxonomy" id="1297742"/>
    <lineage>
        <taxon>Bacteria</taxon>
        <taxon>Pseudomonadati</taxon>
        <taxon>Myxococcota</taxon>
        <taxon>Myxococcia</taxon>
        <taxon>Myxococcales</taxon>
        <taxon>Cystobacterineae</taxon>
        <taxon>Myxococcaceae</taxon>
        <taxon>Pseudomyxococcus</taxon>
    </lineage>
</organism>